<dbReference type="GO" id="GO:0016887">
    <property type="term" value="F:ATP hydrolysis activity"/>
    <property type="evidence" value="ECO:0007669"/>
    <property type="project" value="InterPro"/>
</dbReference>
<dbReference type="InterPro" id="IPR003439">
    <property type="entry name" value="ABC_transporter-like_ATP-bd"/>
</dbReference>
<dbReference type="InterPro" id="IPR039421">
    <property type="entry name" value="Type_1_exporter"/>
</dbReference>
<dbReference type="InterPro" id="IPR003593">
    <property type="entry name" value="AAA+_ATPase"/>
</dbReference>
<evidence type="ECO:0000256" key="8">
    <source>
        <dbReference type="ARBA" id="ARBA00023136"/>
    </source>
</evidence>
<feature type="non-terminal residue" evidence="10">
    <location>
        <position position="1"/>
    </location>
</feature>
<dbReference type="PROSITE" id="PS00211">
    <property type="entry name" value="ABC_TRANSPORTER_1"/>
    <property type="match status" value="1"/>
</dbReference>
<keyword evidence="7" id="KW-1133">Transmembrane helix</keyword>
<keyword evidence="5" id="KW-0547">Nucleotide-binding</keyword>
<comment type="subcellular location">
    <subcellularLocation>
        <location evidence="1">Cell membrane</location>
        <topology evidence="1">Multi-pass membrane protein</topology>
    </subcellularLocation>
</comment>
<dbReference type="AlphaFoldDB" id="X1IGW0"/>
<dbReference type="PANTHER" id="PTHR24221:SF654">
    <property type="entry name" value="ATP-BINDING CASSETTE SUB-FAMILY B MEMBER 6"/>
    <property type="match status" value="1"/>
</dbReference>
<dbReference type="InterPro" id="IPR027417">
    <property type="entry name" value="P-loop_NTPase"/>
</dbReference>
<dbReference type="GO" id="GO:0005524">
    <property type="term" value="F:ATP binding"/>
    <property type="evidence" value="ECO:0007669"/>
    <property type="project" value="UniProtKB-KW"/>
</dbReference>
<keyword evidence="2" id="KW-0813">Transport</keyword>
<feature type="domain" description="ABC transporter" evidence="9">
    <location>
        <begin position="2"/>
        <end position="238"/>
    </location>
</feature>
<evidence type="ECO:0000256" key="4">
    <source>
        <dbReference type="ARBA" id="ARBA00022692"/>
    </source>
</evidence>
<keyword evidence="4" id="KW-0812">Transmembrane</keyword>
<dbReference type="EMBL" id="BARU01021108">
    <property type="protein sequence ID" value="GAH56813.1"/>
    <property type="molecule type" value="Genomic_DNA"/>
</dbReference>
<name>X1IGW0_9ZZZZ</name>
<evidence type="ECO:0000256" key="2">
    <source>
        <dbReference type="ARBA" id="ARBA00022448"/>
    </source>
</evidence>
<dbReference type="PANTHER" id="PTHR24221">
    <property type="entry name" value="ATP-BINDING CASSETTE SUB-FAMILY B"/>
    <property type="match status" value="1"/>
</dbReference>
<keyword evidence="3" id="KW-1003">Cell membrane</keyword>
<proteinExistence type="predicted"/>
<evidence type="ECO:0000256" key="3">
    <source>
        <dbReference type="ARBA" id="ARBA00022475"/>
    </source>
</evidence>
<dbReference type="FunFam" id="3.40.50.300:FF:000221">
    <property type="entry name" value="Multidrug ABC transporter ATP-binding protein"/>
    <property type="match status" value="1"/>
</dbReference>
<organism evidence="10">
    <name type="scientific">marine sediment metagenome</name>
    <dbReference type="NCBI Taxonomy" id="412755"/>
    <lineage>
        <taxon>unclassified sequences</taxon>
        <taxon>metagenomes</taxon>
        <taxon>ecological metagenomes</taxon>
    </lineage>
</organism>
<dbReference type="GO" id="GO:0005886">
    <property type="term" value="C:plasma membrane"/>
    <property type="evidence" value="ECO:0007669"/>
    <property type="project" value="UniProtKB-SubCell"/>
</dbReference>
<dbReference type="SUPFAM" id="SSF52540">
    <property type="entry name" value="P-loop containing nucleoside triphosphate hydrolases"/>
    <property type="match status" value="1"/>
</dbReference>
<dbReference type="Gene3D" id="3.40.50.300">
    <property type="entry name" value="P-loop containing nucleotide triphosphate hydrolases"/>
    <property type="match status" value="1"/>
</dbReference>
<sequence length="240" mass="26341">QLKEVSYNYPNTNEPVIHDLSLSVQRNTSIGLVGPTGAGKTTLVDIILGLLTPQKGEFSIDGVKIDENNILNWQKNLGYVPQHIYLSDDTITNNIAFGIPGEKIDRKVVEQVARISNLHNFIISELPDGYETIVGERGIRLSGGERQRVGIARALYHDPEVLVLDEATSSLDGITESAVLEAINNVAKLKTVIIIAHRLTTVKECDIIYLIDKGKITAQGTYDELMSSSVSFRAMAKVNI</sequence>
<comment type="caution">
    <text evidence="10">The sequence shown here is derived from an EMBL/GenBank/DDBJ whole genome shotgun (WGS) entry which is preliminary data.</text>
</comment>
<evidence type="ECO:0000256" key="6">
    <source>
        <dbReference type="ARBA" id="ARBA00022840"/>
    </source>
</evidence>
<keyword evidence="6" id="KW-0067">ATP-binding</keyword>
<dbReference type="GO" id="GO:0034040">
    <property type="term" value="F:ATPase-coupled lipid transmembrane transporter activity"/>
    <property type="evidence" value="ECO:0007669"/>
    <property type="project" value="TreeGrafter"/>
</dbReference>
<evidence type="ECO:0000259" key="9">
    <source>
        <dbReference type="PROSITE" id="PS50893"/>
    </source>
</evidence>
<evidence type="ECO:0000256" key="7">
    <source>
        <dbReference type="ARBA" id="ARBA00022989"/>
    </source>
</evidence>
<dbReference type="Pfam" id="PF00005">
    <property type="entry name" value="ABC_tran"/>
    <property type="match status" value="1"/>
</dbReference>
<dbReference type="SMART" id="SM00382">
    <property type="entry name" value="AAA"/>
    <property type="match status" value="1"/>
</dbReference>
<dbReference type="PROSITE" id="PS50893">
    <property type="entry name" value="ABC_TRANSPORTER_2"/>
    <property type="match status" value="1"/>
</dbReference>
<evidence type="ECO:0000256" key="1">
    <source>
        <dbReference type="ARBA" id="ARBA00004651"/>
    </source>
</evidence>
<evidence type="ECO:0000256" key="5">
    <source>
        <dbReference type="ARBA" id="ARBA00022741"/>
    </source>
</evidence>
<accession>X1IGW0</accession>
<gene>
    <name evidence="10" type="ORF">S03H2_34574</name>
</gene>
<dbReference type="InterPro" id="IPR017871">
    <property type="entry name" value="ABC_transporter-like_CS"/>
</dbReference>
<keyword evidence="8" id="KW-0472">Membrane</keyword>
<reference evidence="10" key="1">
    <citation type="journal article" date="2014" name="Front. Microbiol.">
        <title>High frequency of phylogenetically diverse reductive dehalogenase-homologous genes in deep subseafloor sedimentary metagenomes.</title>
        <authorList>
            <person name="Kawai M."/>
            <person name="Futagami T."/>
            <person name="Toyoda A."/>
            <person name="Takaki Y."/>
            <person name="Nishi S."/>
            <person name="Hori S."/>
            <person name="Arai W."/>
            <person name="Tsubouchi T."/>
            <person name="Morono Y."/>
            <person name="Uchiyama I."/>
            <person name="Ito T."/>
            <person name="Fujiyama A."/>
            <person name="Inagaki F."/>
            <person name="Takami H."/>
        </authorList>
    </citation>
    <scope>NUCLEOTIDE SEQUENCE</scope>
    <source>
        <strain evidence="10">Expedition CK06-06</strain>
    </source>
</reference>
<protein>
    <recommendedName>
        <fullName evidence="9">ABC transporter domain-containing protein</fullName>
    </recommendedName>
</protein>
<evidence type="ECO:0000313" key="10">
    <source>
        <dbReference type="EMBL" id="GAH56813.1"/>
    </source>
</evidence>